<protein>
    <submittedName>
        <fullName evidence="1">Uncharacterized protein</fullName>
    </submittedName>
</protein>
<dbReference type="KEGG" id="kro:BVG79_p1000041"/>
<evidence type="ECO:0000313" key="1">
    <source>
        <dbReference type="EMBL" id="ARO15843.1"/>
    </source>
</evidence>
<evidence type="ECO:0000313" key="2">
    <source>
        <dbReference type="Proteomes" id="UP000242447"/>
    </source>
</evidence>
<keyword evidence="1" id="KW-0614">Plasmid</keyword>
<organism evidence="1 2">
    <name type="scientific">Ketogulonicigenium robustum</name>
    <dbReference type="NCBI Taxonomy" id="92947"/>
    <lineage>
        <taxon>Bacteria</taxon>
        <taxon>Pseudomonadati</taxon>
        <taxon>Pseudomonadota</taxon>
        <taxon>Alphaproteobacteria</taxon>
        <taxon>Rhodobacterales</taxon>
        <taxon>Roseobacteraceae</taxon>
        <taxon>Ketogulonicigenium</taxon>
    </lineage>
</organism>
<reference evidence="1 2" key="1">
    <citation type="submission" date="2017-02" db="EMBL/GenBank/DDBJ databases">
        <title>Ketogulonicigenium robustum SPU B003 Genome sequencing and assembly.</title>
        <authorList>
            <person name="Li Y."/>
            <person name="Liu L."/>
            <person name="Wang C."/>
            <person name="Zhang M."/>
            <person name="Zhang T."/>
            <person name="Zhang Y."/>
        </authorList>
    </citation>
    <scope>NUCLEOTIDE SEQUENCE [LARGE SCALE GENOMIC DNA]</scope>
    <source>
        <strain evidence="1 2">SPU_B003</strain>
        <plasmid evidence="1 2">unnamed1</plasmid>
    </source>
</reference>
<keyword evidence="2" id="KW-1185">Reference proteome</keyword>
<sequence>MRPAPCGRAVLDPFSSIFARIWRFVAPFAFGLAAALRSS</sequence>
<geneLocation type="plasmid" evidence="1">
    <name>unnamed1</name>
</geneLocation>
<dbReference type="AlphaFoldDB" id="A0A1W6P350"/>
<gene>
    <name evidence="1" type="ORF">BVG79_p1000041</name>
</gene>
<dbReference type="EMBL" id="CP019938">
    <property type="protein sequence ID" value="ARO15843.1"/>
    <property type="molecule type" value="Genomic_DNA"/>
</dbReference>
<proteinExistence type="predicted"/>
<name>A0A1W6P350_9RHOB</name>
<accession>A0A1W6P350</accession>
<dbReference type="Proteomes" id="UP000242447">
    <property type="component" value="Plasmid unnamed1"/>
</dbReference>